<dbReference type="FunFam" id="2.60.40.10:FF:000032">
    <property type="entry name" value="palladin isoform X1"/>
    <property type="match status" value="1"/>
</dbReference>
<dbReference type="CDD" id="cd00104">
    <property type="entry name" value="KAZAL_FS"/>
    <property type="match status" value="1"/>
</dbReference>
<dbReference type="Gene3D" id="2.60.40.10">
    <property type="entry name" value="Immunoglobulins"/>
    <property type="match status" value="1"/>
</dbReference>
<dbReference type="SMART" id="SM00121">
    <property type="entry name" value="IB"/>
    <property type="match status" value="1"/>
</dbReference>
<dbReference type="GO" id="GO:0009966">
    <property type="term" value="P:regulation of signal transduction"/>
    <property type="evidence" value="ECO:0007669"/>
    <property type="project" value="TreeGrafter"/>
</dbReference>
<feature type="chain" id="PRO_5009116244" evidence="6">
    <location>
        <begin position="25"/>
        <end position="250"/>
    </location>
</feature>
<dbReference type="GO" id="GO:0005520">
    <property type="term" value="F:insulin-like growth factor binding"/>
    <property type="evidence" value="ECO:0007669"/>
    <property type="project" value="InterPro"/>
</dbReference>
<dbReference type="Gene3D" id="3.30.60.30">
    <property type="match status" value="1"/>
</dbReference>
<evidence type="ECO:0000256" key="1">
    <source>
        <dbReference type="ARBA" id="ARBA00004613"/>
    </source>
</evidence>
<protein>
    <submittedName>
        <fullName evidence="10">Putative insulin-like growth factor binding protein-related protein 1</fullName>
    </submittedName>
</protein>
<evidence type="ECO:0000256" key="3">
    <source>
        <dbReference type="ARBA" id="ARBA00022729"/>
    </source>
</evidence>
<dbReference type="Gene3D" id="4.10.40.20">
    <property type="match status" value="1"/>
</dbReference>
<dbReference type="SUPFAM" id="SSF48726">
    <property type="entry name" value="Immunoglobulin"/>
    <property type="match status" value="1"/>
</dbReference>
<feature type="domain" description="Kazal-like" evidence="9">
    <location>
        <begin position="81"/>
        <end position="145"/>
    </location>
</feature>
<feature type="signal peptide" evidence="6">
    <location>
        <begin position="1"/>
        <end position="24"/>
    </location>
</feature>
<dbReference type="Pfam" id="PF00219">
    <property type="entry name" value="IGFBP"/>
    <property type="match status" value="1"/>
</dbReference>
<dbReference type="SUPFAM" id="SSF100895">
    <property type="entry name" value="Kazal-type serine protease inhibitors"/>
    <property type="match status" value="1"/>
</dbReference>
<dbReference type="PROSITE" id="PS51465">
    <property type="entry name" value="KAZAL_2"/>
    <property type="match status" value="1"/>
</dbReference>
<dbReference type="InterPro" id="IPR003598">
    <property type="entry name" value="Ig_sub2"/>
</dbReference>
<feature type="domain" description="Ig-like" evidence="7">
    <location>
        <begin position="147"/>
        <end position="247"/>
    </location>
</feature>
<organism evidence="10">
    <name type="scientific">Amblyomma sculptum</name>
    <name type="common">Tick</name>
    <dbReference type="NCBI Taxonomy" id="1581419"/>
    <lineage>
        <taxon>Eukaryota</taxon>
        <taxon>Metazoa</taxon>
        <taxon>Ecdysozoa</taxon>
        <taxon>Arthropoda</taxon>
        <taxon>Chelicerata</taxon>
        <taxon>Arachnida</taxon>
        <taxon>Acari</taxon>
        <taxon>Parasitiformes</taxon>
        <taxon>Ixodida</taxon>
        <taxon>Ixodoidea</taxon>
        <taxon>Ixodidae</taxon>
        <taxon>Amblyomminae</taxon>
        <taxon>Amblyomma</taxon>
    </lineage>
</organism>
<evidence type="ECO:0000256" key="2">
    <source>
        <dbReference type="ARBA" id="ARBA00022525"/>
    </source>
</evidence>
<evidence type="ECO:0000256" key="4">
    <source>
        <dbReference type="ARBA" id="ARBA00023157"/>
    </source>
</evidence>
<keyword evidence="3 6" id="KW-0732">Signal</keyword>
<dbReference type="EMBL" id="GFAA01001747">
    <property type="protein sequence ID" value="JAU01688.1"/>
    <property type="molecule type" value="mRNA"/>
</dbReference>
<proteinExistence type="evidence at transcript level"/>
<dbReference type="InterPro" id="IPR007110">
    <property type="entry name" value="Ig-like_dom"/>
</dbReference>
<dbReference type="GO" id="GO:0001558">
    <property type="term" value="P:regulation of cell growth"/>
    <property type="evidence" value="ECO:0007669"/>
    <property type="project" value="InterPro"/>
</dbReference>
<dbReference type="AlphaFoldDB" id="A0A1E1XQV2"/>
<dbReference type="PANTHER" id="PTHR14186:SF19">
    <property type="entry name" value="INSULIN-LIKE GROWTH FACTOR-BINDING PROTEIN 7"/>
    <property type="match status" value="1"/>
</dbReference>
<keyword evidence="2" id="KW-0964">Secreted</keyword>
<dbReference type="InterPro" id="IPR013098">
    <property type="entry name" value="Ig_I-set"/>
</dbReference>
<evidence type="ECO:0000256" key="6">
    <source>
        <dbReference type="SAM" id="SignalP"/>
    </source>
</evidence>
<dbReference type="InterPro" id="IPR011390">
    <property type="entry name" value="IGFBP_rP_mac25"/>
</dbReference>
<dbReference type="PROSITE" id="PS50835">
    <property type="entry name" value="IG_LIKE"/>
    <property type="match status" value="1"/>
</dbReference>
<dbReference type="Pfam" id="PF07679">
    <property type="entry name" value="I-set"/>
    <property type="match status" value="1"/>
</dbReference>
<evidence type="ECO:0000259" key="8">
    <source>
        <dbReference type="PROSITE" id="PS51323"/>
    </source>
</evidence>
<dbReference type="InterPro" id="IPR013783">
    <property type="entry name" value="Ig-like_fold"/>
</dbReference>
<accession>A0A1E1XQV2</accession>
<dbReference type="InterPro" id="IPR000867">
    <property type="entry name" value="IGFBP-like"/>
</dbReference>
<dbReference type="SMART" id="SM00280">
    <property type="entry name" value="KAZAL"/>
    <property type="match status" value="1"/>
</dbReference>
<dbReference type="PANTHER" id="PTHR14186">
    <property type="entry name" value="INSULIN-LIKE GROWTH FACTOR BINDING PROTEIN-RELATED"/>
    <property type="match status" value="1"/>
</dbReference>
<dbReference type="InterPro" id="IPR009030">
    <property type="entry name" value="Growth_fac_rcpt_cys_sf"/>
</dbReference>
<sequence>MRAVHCAPLLVLLALCGLLAPASSRKECGPCDLDRCEPPSGQCLAGMVQDACGCCMVCGQREGQRCYHRSVKGSLVDGPCGEDLECRVRRDLAPGDPAEALCVCSRREPVCGTDGVTYDNVCQLTEARYRLRNGLEAASRGPCYSAPRVVTAPENTRNRTGGRAAMTCEVSGFPVPTIEWRVDRGDGPLKSLPTDSSRINVQSRGGPDSFEVTSWLQLLDLRPEDTATYWCVGANENGEASAAAKLNVLP</sequence>
<dbReference type="InterPro" id="IPR036058">
    <property type="entry name" value="Kazal_dom_sf"/>
</dbReference>
<dbReference type="SUPFAM" id="SSF57184">
    <property type="entry name" value="Growth factor receptor domain"/>
    <property type="match status" value="1"/>
</dbReference>
<keyword evidence="5" id="KW-0393">Immunoglobulin domain</keyword>
<comment type="subcellular location">
    <subcellularLocation>
        <location evidence="1">Secreted</location>
    </subcellularLocation>
</comment>
<evidence type="ECO:0000259" key="7">
    <source>
        <dbReference type="PROSITE" id="PS50835"/>
    </source>
</evidence>
<dbReference type="InterPro" id="IPR002350">
    <property type="entry name" value="Kazal_dom"/>
</dbReference>
<dbReference type="GO" id="GO:0005576">
    <property type="term" value="C:extracellular region"/>
    <property type="evidence" value="ECO:0007669"/>
    <property type="project" value="UniProtKB-SubCell"/>
</dbReference>
<dbReference type="PROSITE" id="PS51323">
    <property type="entry name" value="IGFBP_N_2"/>
    <property type="match status" value="1"/>
</dbReference>
<reference evidence="10" key="1">
    <citation type="submission" date="2016-09" db="EMBL/GenBank/DDBJ databases">
        <authorList>
            <person name="Capua I."/>
            <person name="De Benedictis P."/>
            <person name="Joannis T."/>
            <person name="Lombin L.H."/>
            <person name="Cattoli G."/>
        </authorList>
    </citation>
    <scope>NUCLEOTIDE SEQUENCE</scope>
</reference>
<dbReference type="Pfam" id="PF07648">
    <property type="entry name" value="Kazal_2"/>
    <property type="match status" value="1"/>
</dbReference>
<keyword evidence="4" id="KW-1015">Disulfide bond</keyword>
<evidence type="ECO:0000256" key="5">
    <source>
        <dbReference type="ARBA" id="ARBA00023319"/>
    </source>
</evidence>
<evidence type="ECO:0000259" key="9">
    <source>
        <dbReference type="PROSITE" id="PS51465"/>
    </source>
</evidence>
<dbReference type="InterPro" id="IPR036179">
    <property type="entry name" value="Ig-like_dom_sf"/>
</dbReference>
<reference evidence="10" key="2">
    <citation type="journal article" date="2017" name="Front. Cell. Infect. Microbiol.">
        <title>Analysis of the Salivary Gland Transcriptome of Unfed and Partially Fed Amblyomma sculptum Ticks and Descriptive Proteome of the Saliva.</title>
        <authorList>
            <person name="Esteves E."/>
            <person name="Maruyama S.R."/>
            <person name="Kawahara R."/>
            <person name="Fujita A."/>
            <person name="Martins L.A."/>
            <person name="Righi A.A."/>
            <person name="Costa F.B."/>
            <person name="Palmisano G."/>
            <person name="Labruna M.B."/>
            <person name="Sa-Nunes A."/>
            <person name="Ribeiro J.M.C."/>
            <person name="Fogaca A.C."/>
        </authorList>
    </citation>
    <scope>NUCLEOTIDE SEQUENCE</scope>
</reference>
<evidence type="ECO:0000313" key="10">
    <source>
        <dbReference type="EMBL" id="JAU01688.1"/>
    </source>
</evidence>
<name>A0A1E1XQV2_AMBSC</name>
<dbReference type="SMART" id="SM00409">
    <property type="entry name" value="IG"/>
    <property type="match status" value="1"/>
</dbReference>
<feature type="domain" description="IGFBP N-terminal" evidence="8">
    <location>
        <begin position="24"/>
        <end position="105"/>
    </location>
</feature>
<dbReference type="SMART" id="SM00408">
    <property type="entry name" value="IGc2"/>
    <property type="match status" value="1"/>
</dbReference>
<dbReference type="InterPro" id="IPR003599">
    <property type="entry name" value="Ig_sub"/>
</dbReference>